<proteinExistence type="predicted"/>
<feature type="transmembrane region" description="Helical" evidence="1">
    <location>
        <begin position="310"/>
        <end position="331"/>
    </location>
</feature>
<keyword evidence="1" id="KW-0812">Transmembrane</keyword>
<sequence length="590" mass="62115">MHETLGKRLFYVVFGAAAGYALWLLAEAVEKETFGERSLLFFGLLLCVFSAGFFAMAGGLGVKRALIRALPLGLLVAGLGLLVSLRWNGIDGLFEGPGPALALIVLALLPVPFLIAEGVTGSWRNYPALFSISWAIVVQAAIALCFTWITWMVIWVSVSLFNMVGLGFLEDILFSGAMPVVVSGAAFGLAVAVVSEISDHLSPRLVHHLLRLLLPVVALVSAVFALAALLRGFGDGFAGLSPALTLLAMAAAGITLIAAALDESEAEAARNPLILWSARAMALLLPVLAGMALWAVAIRLQAYGLSPNRLLVLVLAILALAYGLAYAAALARGAQWAAQIRAANPWLALAVIGAAALWLSPLLNAEALSAQSMAARLRSGEAGPGSYFERDFRRLGRAGETALVALEAEAQSGGKEQLQAALAVIRSGQSWYDPQAEPEAAAGEDPAVLLAEVEALLPVSPASATGGRSNWLQQLPASELSRIRSSCQTLLESGKKGCVMVIADLLPEEPGEEAVLLLADESGWAELRGLATDEAGGLRWLNPYSALQGRSYDQAWLRAQLDAWQEAPPPLTPARLNQIGTGDAALIFLP</sequence>
<feature type="transmembrane region" description="Helical" evidence="1">
    <location>
        <begin position="273"/>
        <end position="298"/>
    </location>
</feature>
<name>A0ABS8CKK5_9RHOB</name>
<feature type="transmembrane region" description="Helical" evidence="1">
    <location>
        <begin position="236"/>
        <end position="261"/>
    </location>
</feature>
<comment type="caution">
    <text evidence="2">The sequence shown here is derived from an EMBL/GenBank/DDBJ whole genome shotgun (WGS) entry which is preliminary data.</text>
</comment>
<feature type="transmembrane region" description="Helical" evidence="1">
    <location>
        <begin position="99"/>
        <end position="116"/>
    </location>
</feature>
<dbReference type="Proteomes" id="UP001198571">
    <property type="component" value="Unassembled WGS sequence"/>
</dbReference>
<keyword evidence="1" id="KW-1133">Transmembrane helix</keyword>
<feature type="transmembrane region" description="Helical" evidence="1">
    <location>
        <begin position="69"/>
        <end position="87"/>
    </location>
</feature>
<accession>A0ABS8CKK5</accession>
<dbReference type="RefSeq" id="WP_226934831.1">
    <property type="nucleotide sequence ID" value="NZ_JACDXX010000006.1"/>
</dbReference>
<keyword evidence="1" id="KW-0472">Membrane</keyword>
<feature type="transmembrane region" description="Helical" evidence="1">
    <location>
        <begin position="128"/>
        <end position="156"/>
    </location>
</feature>
<evidence type="ECO:0000256" key="1">
    <source>
        <dbReference type="SAM" id="Phobius"/>
    </source>
</evidence>
<protein>
    <submittedName>
        <fullName evidence="2">NADH dehydrogenase subunit 6</fullName>
    </submittedName>
</protein>
<organism evidence="2 3">
    <name type="scientific">Pseudogemmobacter faecipullorum</name>
    <dbReference type="NCBI Taxonomy" id="2755041"/>
    <lineage>
        <taxon>Bacteria</taxon>
        <taxon>Pseudomonadati</taxon>
        <taxon>Pseudomonadota</taxon>
        <taxon>Alphaproteobacteria</taxon>
        <taxon>Rhodobacterales</taxon>
        <taxon>Paracoccaceae</taxon>
        <taxon>Pseudogemmobacter</taxon>
    </lineage>
</organism>
<keyword evidence="3" id="KW-1185">Reference proteome</keyword>
<feature type="transmembrane region" description="Helical" evidence="1">
    <location>
        <begin position="343"/>
        <end position="363"/>
    </location>
</feature>
<feature type="transmembrane region" description="Helical" evidence="1">
    <location>
        <begin position="209"/>
        <end position="230"/>
    </location>
</feature>
<reference evidence="2 3" key="1">
    <citation type="submission" date="2020-07" db="EMBL/GenBank/DDBJ databases">
        <title>Pseudogemmobacter sp. nov., isolated from poultry manure in Taiwan.</title>
        <authorList>
            <person name="Lin S.-Y."/>
            <person name="Tang Y.-S."/>
            <person name="Young C.-C."/>
        </authorList>
    </citation>
    <scope>NUCLEOTIDE SEQUENCE [LARGE SCALE GENOMIC DNA]</scope>
    <source>
        <strain evidence="2 3">CC-YST710</strain>
    </source>
</reference>
<evidence type="ECO:0000313" key="2">
    <source>
        <dbReference type="EMBL" id="MCB5409921.1"/>
    </source>
</evidence>
<evidence type="ECO:0000313" key="3">
    <source>
        <dbReference type="Proteomes" id="UP001198571"/>
    </source>
</evidence>
<feature type="transmembrane region" description="Helical" evidence="1">
    <location>
        <begin position="176"/>
        <end position="197"/>
    </location>
</feature>
<feature type="transmembrane region" description="Helical" evidence="1">
    <location>
        <begin position="38"/>
        <end position="62"/>
    </location>
</feature>
<dbReference type="EMBL" id="JACDXX010000006">
    <property type="protein sequence ID" value="MCB5409921.1"/>
    <property type="molecule type" value="Genomic_DNA"/>
</dbReference>
<feature type="transmembrane region" description="Helical" evidence="1">
    <location>
        <begin position="9"/>
        <end position="26"/>
    </location>
</feature>
<gene>
    <name evidence="2" type="ORF">H0485_07905</name>
</gene>